<gene>
    <name evidence="2" type="ORF">TM448A04129_0007</name>
    <name evidence="3" type="ORF">TM448B01667_0002</name>
</gene>
<protein>
    <submittedName>
        <fullName evidence="2">Uncharacterized protein</fullName>
    </submittedName>
</protein>
<evidence type="ECO:0000313" key="3">
    <source>
        <dbReference type="EMBL" id="QJH99753.1"/>
    </source>
</evidence>
<feature type="transmembrane region" description="Helical" evidence="1">
    <location>
        <begin position="6"/>
        <end position="22"/>
    </location>
</feature>
<name>A0A6H2A238_9ZZZZ</name>
<accession>A0A6H2A238</accession>
<organism evidence="2">
    <name type="scientific">viral metagenome</name>
    <dbReference type="NCBI Taxonomy" id="1070528"/>
    <lineage>
        <taxon>unclassified sequences</taxon>
        <taxon>metagenomes</taxon>
        <taxon>organismal metagenomes</taxon>
    </lineage>
</organism>
<evidence type="ECO:0000256" key="1">
    <source>
        <dbReference type="SAM" id="Phobius"/>
    </source>
</evidence>
<dbReference type="EMBL" id="MT144807">
    <property type="protein sequence ID" value="QJH99753.1"/>
    <property type="molecule type" value="Genomic_DNA"/>
</dbReference>
<dbReference type="AlphaFoldDB" id="A0A6H2A238"/>
<proteinExistence type="predicted"/>
<keyword evidence="1" id="KW-0472">Membrane</keyword>
<dbReference type="EMBL" id="MT144459">
    <property type="protein sequence ID" value="QJA53884.1"/>
    <property type="molecule type" value="Genomic_DNA"/>
</dbReference>
<keyword evidence="1" id="KW-1133">Transmembrane helix</keyword>
<keyword evidence="1" id="KW-0812">Transmembrane</keyword>
<sequence length="62" mass="6733">MEWAVISGIIIAVLSALTWGAYKYGQIKERQKSDASKANDMAADVAIAAKPYCDFPVDGMHD</sequence>
<reference evidence="2" key="1">
    <citation type="submission" date="2020-03" db="EMBL/GenBank/DDBJ databases">
        <title>The deep terrestrial virosphere.</title>
        <authorList>
            <person name="Holmfeldt K."/>
            <person name="Nilsson E."/>
            <person name="Simone D."/>
            <person name="Lopez-Fernandez M."/>
            <person name="Wu X."/>
            <person name="de Brujin I."/>
            <person name="Lundin D."/>
            <person name="Andersson A."/>
            <person name="Bertilsson S."/>
            <person name="Dopson M."/>
        </authorList>
    </citation>
    <scope>NUCLEOTIDE SEQUENCE</scope>
    <source>
        <strain evidence="2">TM448A04129</strain>
        <strain evidence="3">TM448B01667</strain>
    </source>
</reference>
<evidence type="ECO:0000313" key="2">
    <source>
        <dbReference type="EMBL" id="QJA53884.1"/>
    </source>
</evidence>